<evidence type="ECO:0000313" key="2">
    <source>
        <dbReference type="Proteomes" id="UP001138661"/>
    </source>
</evidence>
<keyword evidence="2" id="KW-1185">Reference proteome</keyword>
<dbReference type="EMBL" id="JAHXDN010000010">
    <property type="protein sequence ID" value="MBW4710699.1"/>
    <property type="molecule type" value="Genomic_DNA"/>
</dbReference>
<accession>A0A9X1K2W6</accession>
<dbReference type="Proteomes" id="UP001138661">
    <property type="component" value="Unassembled WGS sequence"/>
</dbReference>
<sequence length="291" mass="33062">MQLVFHTGAHFTEEERLLKCLLRNKEELSARGVSVPGPGKYRRLLRQTMSALAESDAAENAREILLDAILDDETADRVLLSNAHFFGVPKTAVRKGLLYPSAPERLVYMANIFRDDQIELFMALRNPATFLPAAYETSPQDDLASFMGGVDPRAVRWSDTLLRIREAAPEIAITVWCNEDAPLIWSQIIREMAGFDHGEEIIGGFDLLHEIMLPEGMTRFREYMKSHPNMTEIQKRRVMVAFLDKFAMVEAIEEELDMPGWTDELVAEMTQTYDEDVFDIARIPGVQLLSP</sequence>
<reference evidence="1" key="1">
    <citation type="submission" date="2021-07" db="EMBL/GenBank/DDBJ databases">
        <title>Roseobacter insulae sp. nov., isolated from a tidal flat.</title>
        <authorList>
            <person name="Park S."/>
            <person name="Yoon J.-H."/>
        </authorList>
    </citation>
    <scope>NUCLEOTIDE SEQUENCE</scope>
    <source>
        <strain evidence="1">YSTF-M11</strain>
    </source>
</reference>
<protein>
    <submittedName>
        <fullName evidence="1">Uncharacterized protein</fullName>
    </submittedName>
</protein>
<proteinExistence type="predicted"/>
<comment type="caution">
    <text evidence="1">The sequence shown here is derived from an EMBL/GenBank/DDBJ whole genome shotgun (WGS) entry which is preliminary data.</text>
</comment>
<gene>
    <name evidence="1" type="ORF">KX928_23155</name>
</gene>
<dbReference type="AlphaFoldDB" id="A0A9X1K2W6"/>
<evidence type="ECO:0000313" key="1">
    <source>
        <dbReference type="EMBL" id="MBW4710699.1"/>
    </source>
</evidence>
<dbReference type="RefSeq" id="WP_219507774.1">
    <property type="nucleotide sequence ID" value="NZ_JAHXDN010000010.1"/>
</dbReference>
<name>A0A9X1K2W6_9RHOB</name>
<organism evidence="1 2">
    <name type="scientific">Roseobacter insulae</name>
    <dbReference type="NCBI Taxonomy" id="2859783"/>
    <lineage>
        <taxon>Bacteria</taxon>
        <taxon>Pseudomonadati</taxon>
        <taxon>Pseudomonadota</taxon>
        <taxon>Alphaproteobacteria</taxon>
        <taxon>Rhodobacterales</taxon>
        <taxon>Roseobacteraceae</taxon>
        <taxon>Roseobacter</taxon>
    </lineage>
</organism>